<dbReference type="OrthoDB" id="5280830at2759"/>
<protein>
    <submittedName>
        <fullName evidence="2">Uncharacterized protein</fullName>
    </submittedName>
</protein>
<dbReference type="GeneID" id="28901344"/>
<evidence type="ECO:0000313" key="2">
    <source>
        <dbReference type="EMBL" id="KZF21188.1"/>
    </source>
</evidence>
<accession>A0A165FND9</accession>
<keyword evidence="3" id="KW-1185">Reference proteome</keyword>
<sequence>MFKDSKPQDDPKADLLTGKLKPPPISVPPPQRAPASRPDGRMYVLVICGVDRPKSNADAGIFGDFMGISLAFRNLLNTSLEGTFLSCFPLDQHFEHLGNQGIKDIKFGKFGANNKPLFVFTREKFEQNRDQQWYDYVPPGQLMQEVGLWIRARAQETASGDVVNIFFQCHGSHNGGIEIGDSLVASESIVRLLSLFKPGVQVNAVGSHCYSGHLVELIAARNELGRYAVAAAGKDEKHYGATRSVSNRVRNFRFSQPFIQSLAKIKLPHLQQNPSGPLTVETHDRYMQDALEASIVGSPRSTYTSYLSDEKVAALALVEDLLLRDSVDVDFHLELMHRRRRREWPSMDLTVLNQMTIRREHPDPEVRRRAADLVRAEAADCDFDQPQREDGAILGELELANPNYSMLLQALYWRSRQQSAIWDLFTVLVERGFLDYRVSLEAPISFDRGTDSVALVEQVLVCFDEVKSLMEKRHEGTNPFCEGLEGAIIWLAVMIARGCADPPKLFDTIEATGMLGKFNMETAELFVTGPRPRTIVCDRYAMAGTSKSYFGFWLPHGVGENRNERTLATKIRAALNKFNQVESCYKQYFQLSDDELLLEIQQDPYLRSHPNRQPRFKHSGQWVEGYPASPPLSPTDPSIQSIFSSFLTH</sequence>
<feature type="compositionally biased region" description="Basic and acidic residues" evidence="1">
    <location>
        <begin position="1"/>
        <end position="13"/>
    </location>
</feature>
<evidence type="ECO:0000313" key="3">
    <source>
        <dbReference type="Proteomes" id="UP000076632"/>
    </source>
</evidence>
<reference evidence="2 3" key="1">
    <citation type="journal article" date="2016" name="Fungal Biol.">
        <title>The genome of Xylona heveae provides a window into fungal endophytism.</title>
        <authorList>
            <person name="Gazis R."/>
            <person name="Kuo A."/>
            <person name="Riley R."/>
            <person name="LaButti K."/>
            <person name="Lipzen A."/>
            <person name="Lin J."/>
            <person name="Amirebrahimi M."/>
            <person name="Hesse C.N."/>
            <person name="Spatafora J.W."/>
            <person name="Henrissat B."/>
            <person name="Hainaut M."/>
            <person name="Grigoriev I.V."/>
            <person name="Hibbett D.S."/>
        </authorList>
    </citation>
    <scope>NUCLEOTIDE SEQUENCE [LARGE SCALE GENOMIC DNA]</scope>
    <source>
        <strain evidence="2 3">TC161</strain>
    </source>
</reference>
<feature type="region of interest" description="Disordered" evidence="1">
    <location>
        <begin position="1"/>
        <end position="37"/>
    </location>
</feature>
<dbReference type="AlphaFoldDB" id="A0A165FND9"/>
<dbReference type="InParanoid" id="A0A165FND9"/>
<dbReference type="Proteomes" id="UP000076632">
    <property type="component" value="Unassembled WGS sequence"/>
</dbReference>
<feature type="compositionally biased region" description="Pro residues" evidence="1">
    <location>
        <begin position="21"/>
        <end position="32"/>
    </location>
</feature>
<dbReference type="RefSeq" id="XP_018186743.1">
    <property type="nucleotide sequence ID" value="XM_018336207.1"/>
</dbReference>
<dbReference type="EMBL" id="KV407461">
    <property type="protein sequence ID" value="KZF21188.1"/>
    <property type="molecule type" value="Genomic_DNA"/>
</dbReference>
<evidence type="ECO:0000256" key="1">
    <source>
        <dbReference type="SAM" id="MobiDB-lite"/>
    </source>
</evidence>
<dbReference type="OMA" id="NIFFEAH"/>
<gene>
    <name evidence="2" type="ORF">L228DRAFT_284252</name>
</gene>
<proteinExistence type="predicted"/>
<name>A0A165FND9_XYLHT</name>
<organism evidence="2 3">
    <name type="scientific">Xylona heveae (strain CBS 132557 / TC161)</name>
    <dbReference type="NCBI Taxonomy" id="1328760"/>
    <lineage>
        <taxon>Eukaryota</taxon>
        <taxon>Fungi</taxon>
        <taxon>Dikarya</taxon>
        <taxon>Ascomycota</taxon>
        <taxon>Pezizomycotina</taxon>
        <taxon>Xylonomycetes</taxon>
        <taxon>Xylonales</taxon>
        <taxon>Xylonaceae</taxon>
        <taxon>Xylona</taxon>
    </lineage>
</organism>